<dbReference type="STRING" id="633440.SAMN05421869_113351"/>
<dbReference type="InterPro" id="IPR036188">
    <property type="entry name" value="FAD/NAD-bd_sf"/>
</dbReference>
<dbReference type="SUPFAM" id="SSF51905">
    <property type="entry name" value="FAD/NAD(P)-binding domain"/>
    <property type="match status" value="1"/>
</dbReference>
<dbReference type="AlphaFoldDB" id="A0A1G8YSX3"/>
<evidence type="ECO:0000259" key="1">
    <source>
        <dbReference type="Pfam" id="PF13454"/>
    </source>
</evidence>
<dbReference type="EMBL" id="FNDJ01000013">
    <property type="protein sequence ID" value="SDK05185.1"/>
    <property type="molecule type" value="Genomic_DNA"/>
</dbReference>
<evidence type="ECO:0000313" key="3">
    <source>
        <dbReference type="Proteomes" id="UP000199202"/>
    </source>
</evidence>
<name>A0A1G8YSX3_9ACTN</name>
<evidence type="ECO:0000313" key="2">
    <source>
        <dbReference type="EMBL" id="SDK05185.1"/>
    </source>
</evidence>
<dbReference type="Proteomes" id="UP000199202">
    <property type="component" value="Unassembled WGS sequence"/>
</dbReference>
<dbReference type="Pfam" id="PF13454">
    <property type="entry name" value="NAD_binding_9"/>
    <property type="match status" value="1"/>
</dbReference>
<dbReference type="InterPro" id="IPR038732">
    <property type="entry name" value="HpyO/CreE_NAD-binding"/>
</dbReference>
<dbReference type="Gene3D" id="3.50.50.60">
    <property type="entry name" value="FAD/NAD(P)-binding domain"/>
    <property type="match status" value="1"/>
</dbReference>
<reference evidence="2 3" key="1">
    <citation type="submission" date="2016-10" db="EMBL/GenBank/DDBJ databases">
        <authorList>
            <person name="de Groot N.N."/>
        </authorList>
    </citation>
    <scope>NUCLEOTIDE SEQUENCE [LARGE SCALE GENOMIC DNA]</scope>
    <source>
        <strain evidence="2 3">CGMCC 4.6533</strain>
    </source>
</reference>
<dbReference type="PANTHER" id="PTHR40254:SF1">
    <property type="entry name" value="BLR0577 PROTEIN"/>
    <property type="match status" value="1"/>
</dbReference>
<accession>A0A1G8YSX3</accession>
<keyword evidence="3" id="KW-1185">Reference proteome</keyword>
<gene>
    <name evidence="2" type="ORF">SAMN05421869_113351</name>
</gene>
<organism evidence="2 3">
    <name type="scientific">Nonomuraea jiangxiensis</name>
    <dbReference type="NCBI Taxonomy" id="633440"/>
    <lineage>
        <taxon>Bacteria</taxon>
        <taxon>Bacillati</taxon>
        <taxon>Actinomycetota</taxon>
        <taxon>Actinomycetes</taxon>
        <taxon>Streptosporangiales</taxon>
        <taxon>Streptosporangiaceae</taxon>
        <taxon>Nonomuraea</taxon>
    </lineage>
</organism>
<dbReference type="PANTHER" id="PTHR40254">
    <property type="entry name" value="BLR0577 PROTEIN"/>
    <property type="match status" value="1"/>
</dbReference>
<feature type="domain" description="FAD-dependent urate hydroxylase HpyO/Asp monooxygenase CreE-like FAD/NAD(P)-binding" evidence="1">
    <location>
        <begin position="13"/>
        <end position="162"/>
    </location>
</feature>
<proteinExistence type="predicted"/>
<sequence length="566" mass="60699">MTRGSERTSAAVVVIGAGPAGTCLVERIRANSPRLSRGHVLDLYVVDPYPPGPGRRWRTGQARSDSPAGDLTVFPDDGTLRQGPSLADWLGRDRGYHASRSEVGGYLTHAFEQAVRGAPRNVRVHVRRDRAVGLTESAGTQRVTLSDGGWLEADAVVLAQGNPDAPPSPAEMAEMDFAARHGLVYLPSGHAGDLHTDAVPAGEPVLVRGAGRAFADLVAPLTVGRGGRFAEGRQGELVYLPSGDEPLLRVGSRRGVPHHARPGYRLAGAPPPLRRFPCEEQPRRAAAKELAYAYYHELFTRHPERTRTTWEAFETAFVQAEWGGKEMRALITKSVSRFADRLHLDRLERPLHGMRFGDLSGLQRWVHGYLAADLERRADPAFSADLALIHGLLSARTALAGDPWVQGLFGLLAGGPSLARQAELRALARAGVVTFLGAEPRIEQDEGGWRATSPTVRGSTTAQAIIEARRPTPSVRHSTDPLIAGLYARGECREASGLLDVRLPDHRLMTRSGAAHGRRFALGSCTVDGAAGFDGPGGTAPLVQQADALARSMLAQVAGSWLHAAA</sequence>
<dbReference type="RefSeq" id="WP_176993422.1">
    <property type="nucleotide sequence ID" value="NZ_FNDJ01000013.1"/>
</dbReference>
<dbReference type="InterPro" id="IPR052189">
    <property type="entry name" value="L-asp_N-monooxygenase_NS-form"/>
</dbReference>
<protein>
    <submittedName>
        <fullName evidence="2">FAD-NAD(P)-binding</fullName>
    </submittedName>
</protein>